<protein>
    <submittedName>
        <fullName evidence="3">Anti-sigma regulatory factor (Ser/Thr protein kinase)</fullName>
    </submittedName>
</protein>
<keyword evidence="1" id="KW-0723">Serine/threonine-protein kinase</keyword>
<organism evidence="3 4">
    <name type="scientific">Haloactinospora alba</name>
    <dbReference type="NCBI Taxonomy" id="405555"/>
    <lineage>
        <taxon>Bacteria</taxon>
        <taxon>Bacillati</taxon>
        <taxon>Actinomycetota</taxon>
        <taxon>Actinomycetes</taxon>
        <taxon>Streptosporangiales</taxon>
        <taxon>Nocardiopsidaceae</taxon>
        <taxon>Haloactinospora</taxon>
    </lineage>
</organism>
<dbReference type="CDD" id="cd16936">
    <property type="entry name" value="HATPase_RsbW-like"/>
    <property type="match status" value="1"/>
</dbReference>
<keyword evidence="1" id="KW-0418">Kinase</keyword>
<dbReference type="InterPro" id="IPR050267">
    <property type="entry name" value="Anti-sigma-factor_SerPK"/>
</dbReference>
<evidence type="ECO:0000313" key="4">
    <source>
        <dbReference type="Proteomes" id="UP000317422"/>
    </source>
</evidence>
<keyword evidence="1" id="KW-0808">Transferase</keyword>
<dbReference type="OrthoDB" id="3871793at2"/>
<evidence type="ECO:0000313" key="3">
    <source>
        <dbReference type="EMBL" id="TQN33480.1"/>
    </source>
</evidence>
<reference evidence="3 4" key="1">
    <citation type="submission" date="2019-06" db="EMBL/GenBank/DDBJ databases">
        <title>Sequencing the genomes of 1000 actinobacteria strains.</title>
        <authorList>
            <person name="Klenk H.-P."/>
        </authorList>
    </citation>
    <scope>NUCLEOTIDE SEQUENCE [LARGE SCALE GENOMIC DNA]</scope>
    <source>
        <strain evidence="3 4">DSM 45015</strain>
    </source>
</reference>
<proteinExistence type="predicted"/>
<evidence type="ECO:0000256" key="1">
    <source>
        <dbReference type="ARBA" id="ARBA00022527"/>
    </source>
</evidence>
<dbReference type="InterPro" id="IPR036890">
    <property type="entry name" value="HATPase_C_sf"/>
</dbReference>
<evidence type="ECO:0000259" key="2">
    <source>
        <dbReference type="Pfam" id="PF13581"/>
    </source>
</evidence>
<dbReference type="RefSeq" id="WP_141925330.1">
    <property type="nucleotide sequence ID" value="NZ_VFQC01000001.1"/>
</dbReference>
<comment type="caution">
    <text evidence="3">The sequence shown here is derived from an EMBL/GenBank/DDBJ whole genome shotgun (WGS) entry which is preliminary data.</text>
</comment>
<dbReference type="PANTHER" id="PTHR35526">
    <property type="entry name" value="ANTI-SIGMA-F FACTOR RSBW-RELATED"/>
    <property type="match status" value="1"/>
</dbReference>
<dbReference type="Gene3D" id="3.30.565.10">
    <property type="entry name" value="Histidine kinase-like ATPase, C-terminal domain"/>
    <property type="match status" value="1"/>
</dbReference>
<dbReference type="AlphaFoldDB" id="A0A543NNR8"/>
<dbReference type="InterPro" id="IPR003594">
    <property type="entry name" value="HATPase_dom"/>
</dbReference>
<feature type="domain" description="Histidine kinase/HSP90-like ATPase" evidence="2">
    <location>
        <begin position="8"/>
        <end position="108"/>
    </location>
</feature>
<keyword evidence="4" id="KW-1185">Reference proteome</keyword>
<dbReference type="GO" id="GO:0004674">
    <property type="term" value="F:protein serine/threonine kinase activity"/>
    <property type="evidence" value="ECO:0007669"/>
    <property type="project" value="UniProtKB-KW"/>
</dbReference>
<dbReference type="EMBL" id="VFQC01000001">
    <property type="protein sequence ID" value="TQN33480.1"/>
    <property type="molecule type" value="Genomic_DNA"/>
</dbReference>
<accession>A0A543NNR8</accession>
<gene>
    <name evidence="3" type="ORF">FHX37_3500</name>
</gene>
<dbReference type="Proteomes" id="UP000317422">
    <property type="component" value="Unassembled WGS sequence"/>
</dbReference>
<dbReference type="SUPFAM" id="SSF55874">
    <property type="entry name" value="ATPase domain of HSP90 chaperone/DNA topoisomerase II/histidine kinase"/>
    <property type="match status" value="1"/>
</dbReference>
<dbReference type="PANTHER" id="PTHR35526:SF3">
    <property type="entry name" value="ANTI-SIGMA-F FACTOR RSBW"/>
    <property type="match status" value="1"/>
</dbReference>
<sequence>MNRWSRVFPGHPAEVAQARAFTRAVLDRHSVVEAAVLVVSEFATNAVVHSLSGLWCGSFVVIVESEASWVRVSVVDLGAETVPRLTPGDIDPEQESGRGLALVTSLVKGWGFEPVSVGLRVWAELVTDTAV</sequence>
<name>A0A543NNR8_9ACTN</name>
<dbReference type="Pfam" id="PF13581">
    <property type="entry name" value="HATPase_c_2"/>
    <property type="match status" value="1"/>
</dbReference>